<accession>A0A401TXH0</accession>
<keyword evidence="2" id="KW-1185">Reference proteome</keyword>
<gene>
    <name evidence="1" type="ORF">chiPu_0031647</name>
</gene>
<protein>
    <submittedName>
        <fullName evidence="1">Uncharacterized protein</fullName>
    </submittedName>
</protein>
<organism evidence="1 2">
    <name type="scientific">Chiloscyllium punctatum</name>
    <name type="common">Brownbanded bambooshark</name>
    <name type="synonym">Hemiscyllium punctatum</name>
    <dbReference type="NCBI Taxonomy" id="137246"/>
    <lineage>
        <taxon>Eukaryota</taxon>
        <taxon>Metazoa</taxon>
        <taxon>Chordata</taxon>
        <taxon>Craniata</taxon>
        <taxon>Vertebrata</taxon>
        <taxon>Chondrichthyes</taxon>
        <taxon>Elasmobranchii</taxon>
        <taxon>Galeomorphii</taxon>
        <taxon>Galeoidea</taxon>
        <taxon>Orectolobiformes</taxon>
        <taxon>Hemiscylliidae</taxon>
        <taxon>Chiloscyllium</taxon>
    </lineage>
</organism>
<dbReference type="AlphaFoldDB" id="A0A401TXH0"/>
<evidence type="ECO:0000313" key="1">
    <source>
        <dbReference type="EMBL" id="GCC47308.1"/>
    </source>
</evidence>
<dbReference type="EMBL" id="BEZZ01215035">
    <property type="protein sequence ID" value="GCC47308.1"/>
    <property type="molecule type" value="Genomic_DNA"/>
</dbReference>
<dbReference type="Proteomes" id="UP000287033">
    <property type="component" value="Unassembled WGS sequence"/>
</dbReference>
<reference evidence="1 2" key="1">
    <citation type="journal article" date="2018" name="Nat. Ecol. Evol.">
        <title>Shark genomes provide insights into elasmobranch evolution and the origin of vertebrates.</title>
        <authorList>
            <person name="Hara Y"/>
            <person name="Yamaguchi K"/>
            <person name="Onimaru K"/>
            <person name="Kadota M"/>
            <person name="Koyanagi M"/>
            <person name="Keeley SD"/>
            <person name="Tatsumi K"/>
            <person name="Tanaka K"/>
            <person name="Motone F"/>
            <person name="Kageyama Y"/>
            <person name="Nozu R"/>
            <person name="Adachi N"/>
            <person name="Nishimura O"/>
            <person name="Nakagawa R"/>
            <person name="Tanegashima C"/>
            <person name="Kiyatake I"/>
            <person name="Matsumoto R"/>
            <person name="Murakumo K"/>
            <person name="Nishida K"/>
            <person name="Terakita A"/>
            <person name="Kuratani S"/>
            <person name="Sato K"/>
            <person name="Hyodo S Kuraku.S."/>
        </authorList>
    </citation>
    <scope>NUCLEOTIDE SEQUENCE [LARGE SCALE GENOMIC DNA]</scope>
</reference>
<proteinExistence type="predicted"/>
<evidence type="ECO:0000313" key="2">
    <source>
        <dbReference type="Proteomes" id="UP000287033"/>
    </source>
</evidence>
<sequence>MTNPDELSAYMIFSRSDWAALRASTSLTLSEADLAALRGLN</sequence>
<comment type="caution">
    <text evidence="1">The sequence shown here is derived from an EMBL/GenBank/DDBJ whole genome shotgun (WGS) entry which is preliminary data.</text>
</comment>
<feature type="non-terminal residue" evidence="1">
    <location>
        <position position="41"/>
    </location>
</feature>
<name>A0A401TXH0_CHIPU</name>